<dbReference type="Gene3D" id="3.90.1200.10">
    <property type="match status" value="1"/>
</dbReference>
<protein>
    <recommendedName>
        <fullName evidence="3">Phosphotransferase enzyme family protein</fullName>
    </recommendedName>
</protein>
<dbReference type="RefSeq" id="WP_166233086.1">
    <property type="nucleotide sequence ID" value="NZ_CP049865.1"/>
</dbReference>
<dbReference type="SUPFAM" id="SSF56112">
    <property type="entry name" value="Protein kinase-like (PK-like)"/>
    <property type="match status" value="1"/>
</dbReference>
<evidence type="ECO:0008006" key="3">
    <source>
        <dbReference type="Google" id="ProtNLM"/>
    </source>
</evidence>
<dbReference type="InterPro" id="IPR011009">
    <property type="entry name" value="Kinase-like_dom_sf"/>
</dbReference>
<evidence type="ECO:0000313" key="1">
    <source>
        <dbReference type="EMBL" id="QIK72076.1"/>
    </source>
</evidence>
<keyword evidence="2" id="KW-1185">Reference proteome</keyword>
<evidence type="ECO:0000313" key="2">
    <source>
        <dbReference type="Proteomes" id="UP000501058"/>
    </source>
</evidence>
<accession>A0A6G7Y5X0</accession>
<gene>
    <name evidence="1" type="ORF">G7070_07090</name>
</gene>
<sequence>MAHVVVDDVVVTKHPASLRTADLAVRLTAATTDPIRPLYAAPLAATPLAAPDGHLITLEPRLEPPGERPPWREIGSLIARLQACPVPAGLPEHAGRALLTDAVARADRLHAGGPTDILRELGRTLLRTWPTASDPVLVHGALTLATVGRVPGTPSWLLSDPSTLGFGGPAWDLGAPAGMWAAGLLDTASWEACVDGYAEAGGSLPDAGDPWDALDHPARCWVYLTAVRQVAASGDYPDTEFSPQTQALLDACVRMNGRSW</sequence>
<name>A0A6G7Y5X0_9ACTN</name>
<proteinExistence type="predicted"/>
<dbReference type="AlphaFoldDB" id="A0A6G7Y5X0"/>
<organism evidence="1 2">
    <name type="scientific">Propioniciclava coleopterorum</name>
    <dbReference type="NCBI Taxonomy" id="2714937"/>
    <lineage>
        <taxon>Bacteria</taxon>
        <taxon>Bacillati</taxon>
        <taxon>Actinomycetota</taxon>
        <taxon>Actinomycetes</taxon>
        <taxon>Propionibacteriales</taxon>
        <taxon>Propionibacteriaceae</taxon>
        <taxon>Propioniciclava</taxon>
    </lineage>
</organism>
<reference evidence="1 2" key="1">
    <citation type="submission" date="2020-03" db="EMBL/GenBank/DDBJ databases">
        <title>Propioniciclava sp. nov., isolated from Hydrophilus acuminatus.</title>
        <authorList>
            <person name="Hyun D.-W."/>
            <person name="Bae J.-W."/>
        </authorList>
    </citation>
    <scope>NUCLEOTIDE SEQUENCE [LARGE SCALE GENOMIC DNA]</scope>
    <source>
        <strain evidence="1 2">HDW11</strain>
    </source>
</reference>
<dbReference type="EMBL" id="CP049865">
    <property type="protein sequence ID" value="QIK72076.1"/>
    <property type="molecule type" value="Genomic_DNA"/>
</dbReference>
<dbReference type="Proteomes" id="UP000501058">
    <property type="component" value="Chromosome"/>
</dbReference>
<dbReference type="KEGG" id="prv:G7070_07090"/>